<dbReference type="eggNOG" id="COG0457">
    <property type="taxonomic scope" value="Bacteria"/>
</dbReference>
<evidence type="ECO:0000256" key="2">
    <source>
        <dbReference type="ARBA" id="ARBA00022801"/>
    </source>
</evidence>
<protein>
    <submittedName>
        <fullName evidence="4">Phospholipase/Carboxylesterase</fullName>
    </submittedName>
</protein>
<evidence type="ECO:0000313" key="4">
    <source>
        <dbReference type="EMBL" id="ADU50845.1"/>
    </source>
</evidence>
<dbReference type="EMBL" id="CP002344">
    <property type="protein sequence ID" value="ADU50845.1"/>
    <property type="molecule type" value="Genomic_DNA"/>
</dbReference>
<evidence type="ECO:0000259" key="3">
    <source>
        <dbReference type="Pfam" id="PF22316"/>
    </source>
</evidence>
<keyword evidence="5" id="KW-1185">Reference proteome</keyword>
<dbReference type="Pfam" id="PF07224">
    <property type="entry name" value="Chlorophyllase"/>
    <property type="match status" value="1"/>
</dbReference>
<dbReference type="InterPro" id="IPR011990">
    <property type="entry name" value="TPR-like_helical_dom_sf"/>
</dbReference>
<dbReference type="PANTHER" id="PTHR43037:SF5">
    <property type="entry name" value="FERULOYL ESTERASE"/>
    <property type="match status" value="1"/>
</dbReference>
<dbReference type="InterPro" id="IPR017395">
    <property type="entry name" value="Chlorophyllase-like"/>
</dbReference>
<dbReference type="GO" id="GO:0016787">
    <property type="term" value="F:hydrolase activity"/>
    <property type="evidence" value="ECO:0007669"/>
    <property type="project" value="UniProtKB-KW"/>
</dbReference>
<reference evidence="5" key="2">
    <citation type="journal article" date="2010" name="Stand. Genomic Sci.">
        <title>Complete genome sequence of Thermaerobacter marianensis type strain (7p75aT).</title>
        <authorList>
            <person name="Han C."/>
            <person name="Gu W."/>
            <person name="Zhang X."/>
            <person name="Lapidus A."/>
            <person name="Nolan M."/>
            <person name="Copeland A."/>
            <person name="Lucas S."/>
            <person name="Glavina Del Rio T."/>
            <person name="Tice H."/>
            <person name="Cheng J."/>
            <person name="Tapia R."/>
            <person name="Goodwin L."/>
            <person name="Pitluck S."/>
            <person name="Pagani I."/>
            <person name="Ivanova N."/>
            <person name="Mavromatis K."/>
            <person name="Mikhailova N."/>
            <person name="Pati A."/>
            <person name="Chen A."/>
            <person name="Palaniappan K."/>
            <person name="Land M."/>
            <person name="Hauser L."/>
            <person name="Chang Y."/>
            <person name="Jeffries C."/>
            <person name="Schneider S."/>
            <person name="Rohde M."/>
            <person name="Goker M."/>
            <person name="Pukall R."/>
            <person name="Woyke T."/>
            <person name="Bristow J."/>
            <person name="Eisen J."/>
            <person name="Markowitz V."/>
            <person name="Hugenholtz P."/>
            <person name="Kyrpides N."/>
            <person name="Klenk H."/>
            <person name="Detter J."/>
        </authorList>
    </citation>
    <scope>NUCLEOTIDE SEQUENCE [LARGE SCALE GENOMIC DNA]</scope>
    <source>
        <strain evidence="5">ATCC 700841 / DSM 12885 / JCM 10246 / 7p75a</strain>
    </source>
</reference>
<dbReference type="STRING" id="644966.Tmar_0730"/>
<sequence length="393" mass="44110">MTAFDRLASRVFELYQRRQYRQALDLLDAVTAFDRLASRVFELYQRRQYRQALDLLDAVTAFDRLASRVFELYQRRQYRQALDLLDKEGVGHPEQAWHIGYWRVCLLTRLGDAEAALTHLEQLLDQGLWIPVTWLRNDPDLAGLRGHPRFERAVAVCEQRQIEAQRMVVPRRVLLFPEGTALRPEGTALNQGSGSAPPGRNSVPVLIALHGNAENAARAADCWRFVASRGWALLAPQSTQVMGPDAYHWDDLDRGAQDVLYHYRSVLDDAAAPGVSLDPKRVVLAGFSRGAALALHLALSGVLPARGVIALAPHLRDWSYMEGLLEPSPRNPGLRAYFWAGSRDEPAVRMSEDVARWMEAAGLTVRVEVVQGAGHFYPPDLEARIAPLLAAWR</sequence>
<evidence type="ECO:0000313" key="5">
    <source>
        <dbReference type="Proteomes" id="UP000008915"/>
    </source>
</evidence>
<dbReference type="SUPFAM" id="SSF53474">
    <property type="entry name" value="alpha/beta-Hydrolases"/>
    <property type="match status" value="1"/>
</dbReference>
<feature type="domain" description="BCE-2095-like N-terminal" evidence="3">
    <location>
        <begin position="64"/>
        <end position="165"/>
    </location>
</feature>
<dbReference type="Proteomes" id="UP000008915">
    <property type="component" value="Chromosome"/>
</dbReference>
<dbReference type="InterPro" id="IPR029058">
    <property type="entry name" value="AB_hydrolase_fold"/>
</dbReference>
<dbReference type="NCBIfam" id="NF047558">
    <property type="entry name" value="TPR_END_plus"/>
    <property type="match status" value="1"/>
</dbReference>
<dbReference type="eggNOG" id="COG0400">
    <property type="taxonomic scope" value="Bacteria"/>
</dbReference>
<dbReference type="AlphaFoldDB" id="E6SI67"/>
<dbReference type="OrthoDB" id="1886118at2"/>
<organism evidence="4 5">
    <name type="scientific">Thermaerobacter marianensis (strain ATCC 700841 / DSM 12885 / JCM 10246 / 7p75a)</name>
    <dbReference type="NCBI Taxonomy" id="644966"/>
    <lineage>
        <taxon>Bacteria</taxon>
        <taxon>Bacillati</taxon>
        <taxon>Bacillota</taxon>
        <taxon>Clostridia</taxon>
        <taxon>Eubacteriales</taxon>
        <taxon>Clostridiales Family XVII. Incertae Sedis</taxon>
        <taxon>Thermaerobacter</taxon>
    </lineage>
</organism>
<keyword evidence="2" id="KW-0378">Hydrolase</keyword>
<dbReference type="Gene3D" id="1.25.40.10">
    <property type="entry name" value="Tetratricopeptide repeat domain"/>
    <property type="match status" value="1"/>
</dbReference>
<dbReference type="RefSeq" id="WP_013495150.1">
    <property type="nucleotide sequence ID" value="NC_014831.1"/>
</dbReference>
<dbReference type="InterPro" id="IPR054527">
    <property type="entry name" value="BCE_2095-like_N"/>
</dbReference>
<dbReference type="HOGENOM" id="CLU_701947_0_0_9"/>
<gene>
    <name evidence="4" type="ordered locus">Tmar_0730</name>
</gene>
<dbReference type="PANTHER" id="PTHR43037">
    <property type="entry name" value="UNNAMED PRODUCT-RELATED"/>
    <property type="match status" value="1"/>
</dbReference>
<dbReference type="Pfam" id="PF22316">
    <property type="entry name" value="ABhydrolase-like_N"/>
    <property type="match status" value="1"/>
</dbReference>
<name>E6SI67_THEM7</name>
<reference evidence="4 5" key="1">
    <citation type="journal article" date="2010" name="Stand. Genomic Sci.">
        <title>Complete genome sequence of Thermaerobacter marianensis type strain (7p75a).</title>
        <authorList>
            <person name="Han C."/>
            <person name="Gu W."/>
            <person name="Zhang X."/>
            <person name="Lapidus A."/>
            <person name="Nolan M."/>
            <person name="Copeland A."/>
            <person name="Lucas S."/>
            <person name="Del Rio T.G."/>
            <person name="Tice H."/>
            <person name="Cheng J.F."/>
            <person name="Tapia R."/>
            <person name="Goodwin L."/>
            <person name="Pitluck S."/>
            <person name="Pagani I."/>
            <person name="Ivanova N."/>
            <person name="Mavromatis K."/>
            <person name="Mikhailova N."/>
            <person name="Pati A."/>
            <person name="Chen A."/>
            <person name="Palaniappan K."/>
            <person name="Land M."/>
            <person name="Hauser L."/>
            <person name="Chang Y.J."/>
            <person name="Jeffries C.D."/>
            <person name="Schneider S."/>
            <person name="Rohde M."/>
            <person name="Goker M."/>
            <person name="Pukall R."/>
            <person name="Woyke T."/>
            <person name="Bristow J."/>
            <person name="Eisen J.A."/>
            <person name="Markowitz V."/>
            <person name="Hugenholtz P."/>
            <person name="Kyrpides N.C."/>
            <person name="Klenk H.P."/>
            <person name="Detter J.C."/>
        </authorList>
    </citation>
    <scope>NUCLEOTIDE SEQUENCE [LARGE SCALE GENOMIC DNA]</scope>
    <source>
        <strain evidence="5">ATCC 700841 / DSM 12885 / JCM 10246 / 7p75a</strain>
    </source>
</reference>
<evidence type="ECO:0000256" key="1">
    <source>
        <dbReference type="ARBA" id="ARBA00022729"/>
    </source>
</evidence>
<accession>E6SI67</accession>
<keyword evidence="1" id="KW-0732">Signal</keyword>
<dbReference type="SUPFAM" id="SSF48452">
    <property type="entry name" value="TPR-like"/>
    <property type="match status" value="1"/>
</dbReference>
<dbReference type="InterPro" id="IPR050955">
    <property type="entry name" value="Plant_Biomass_Hydrol_Est"/>
</dbReference>
<dbReference type="Gene3D" id="3.40.50.1820">
    <property type="entry name" value="alpha/beta hydrolase"/>
    <property type="match status" value="1"/>
</dbReference>
<dbReference type="KEGG" id="tmr:Tmar_0730"/>
<proteinExistence type="predicted"/>